<evidence type="ECO:0000256" key="9">
    <source>
        <dbReference type="ARBA" id="ARBA00023004"/>
    </source>
</evidence>
<evidence type="ECO:0000256" key="7">
    <source>
        <dbReference type="ARBA" id="ARBA00022898"/>
    </source>
</evidence>
<dbReference type="Gene3D" id="3.40.190.10">
    <property type="entry name" value="Periplasmic binding protein-like II"/>
    <property type="match status" value="2"/>
</dbReference>
<evidence type="ECO:0000256" key="10">
    <source>
        <dbReference type="ARBA" id="ARBA00033171"/>
    </source>
</evidence>
<organism evidence="13 14">
    <name type="scientific">Ferruginibacter yonginensis</name>
    <dbReference type="NCBI Taxonomy" id="1310416"/>
    <lineage>
        <taxon>Bacteria</taxon>
        <taxon>Pseudomonadati</taxon>
        <taxon>Bacteroidota</taxon>
        <taxon>Chitinophagia</taxon>
        <taxon>Chitinophagales</taxon>
        <taxon>Chitinophagaceae</taxon>
        <taxon>Ferruginibacter</taxon>
    </lineage>
</organism>
<comment type="subunit">
    <text evidence="4">Homodimer.</text>
</comment>
<evidence type="ECO:0000256" key="8">
    <source>
        <dbReference type="ARBA" id="ARBA00022977"/>
    </source>
</evidence>
<keyword evidence="5" id="KW-0808">Transferase</keyword>
<dbReference type="Proteomes" id="UP001595907">
    <property type="component" value="Unassembled WGS sequence"/>
</dbReference>
<dbReference type="Pfam" id="PF09084">
    <property type="entry name" value="NMT1"/>
    <property type="match status" value="1"/>
</dbReference>
<evidence type="ECO:0000256" key="2">
    <source>
        <dbReference type="ARBA" id="ARBA00004948"/>
    </source>
</evidence>
<dbReference type="EMBL" id="JBHSCZ010000001">
    <property type="protein sequence ID" value="MFC4262406.1"/>
    <property type="molecule type" value="Genomic_DNA"/>
</dbReference>
<keyword evidence="14" id="KW-1185">Reference proteome</keyword>
<proteinExistence type="inferred from homology"/>
<reference evidence="14" key="1">
    <citation type="journal article" date="2019" name="Int. J. Syst. Evol. Microbiol.">
        <title>The Global Catalogue of Microorganisms (GCM) 10K type strain sequencing project: providing services to taxonomists for standard genome sequencing and annotation.</title>
        <authorList>
            <consortium name="The Broad Institute Genomics Platform"/>
            <consortium name="The Broad Institute Genome Sequencing Center for Infectious Disease"/>
            <person name="Wu L."/>
            <person name="Ma J."/>
        </authorList>
    </citation>
    <scope>NUCLEOTIDE SEQUENCE [LARGE SCALE GENOMIC DNA]</scope>
    <source>
        <strain evidence="14">CECT 8289</strain>
    </source>
</reference>
<evidence type="ECO:0000313" key="14">
    <source>
        <dbReference type="Proteomes" id="UP001595907"/>
    </source>
</evidence>
<comment type="caution">
    <text evidence="13">The sequence shown here is derived from an EMBL/GenBank/DDBJ whole genome shotgun (WGS) entry which is preliminary data.</text>
</comment>
<evidence type="ECO:0000259" key="12">
    <source>
        <dbReference type="Pfam" id="PF09084"/>
    </source>
</evidence>
<evidence type="ECO:0000313" key="13">
    <source>
        <dbReference type="EMBL" id="MFC4262406.1"/>
    </source>
</evidence>
<evidence type="ECO:0000256" key="6">
    <source>
        <dbReference type="ARBA" id="ARBA00022723"/>
    </source>
</evidence>
<dbReference type="InterPro" id="IPR027939">
    <property type="entry name" value="NMT1/THI5"/>
</dbReference>
<protein>
    <recommendedName>
        <fullName evidence="10">Thiamine pyrimidine synthase</fullName>
    </recommendedName>
</protein>
<name>A0ABV8QRG7_9BACT</name>
<evidence type="ECO:0000256" key="3">
    <source>
        <dbReference type="ARBA" id="ARBA00009406"/>
    </source>
</evidence>
<dbReference type="InterPro" id="IPR015168">
    <property type="entry name" value="SsuA/THI5"/>
</dbReference>
<keyword evidence="6" id="KW-0479">Metal-binding</keyword>
<comment type="function">
    <text evidence="1">Responsible for the formation of the pyrimidine heterocycle in the thiamine biosynthesis pathway. Catalyzes the formation of hydroxymethylpyrimidine phosphate (HMP-P) from histidine and pyridoxal phosphate (PLP). The protein uses PLP and the active site histidine to form HMP-P, generating an inactive enzyme. The enzyme can only undergo a single turnover, which suggests it is a suicide enzyme.</text>
</comment>
<dbReference type="PANTHER" id="PTHR31528:SF1">
    <property type="entry name" value="4-AMINO-5-HYDROXYMETHYL-2-METHYLPYRIMIDINE PHOSPHATE SYNTHASE THI11-RELATED"/>
    <property type="match status" value="1"/>
</dbReference>
<comment type="pathway">
    <text evidence="2">Cofactor biosynthesis; thiamine diphosphate biosynthesis.</text>
</comment>
<keyword evidence="8" id="KW-0784">Thiamine biosynthesis</keyword>
<evidence type="ECO:0000256" key="1">
    <source>
        <dbReference type="ARBA" id="ARBA00003469"/>
    </source>
</evidence>
<feature type="domain" description="SsuA/THI5-like" evidence="12">
    <location>
        <begin position="13"/>
        <end position="231"/>
    </location>
</feature>
<accession>A0ABV8QRG7</accession>
<dbReference type="RefSeq" id="WP_379707784.1">
    <property type="nucleotide sequence ID" value="NZ_JBHSCZ010000001.1"/>
</dbReference>
<comment type="similarity">
    <text evidence="3">Belongs to the NMT1/THI5 family.</text>
</comment>
<evidence type="ECO:0000256" key="11">
    <source>
        <dbReference type="ARBA" id="ARBA00048179"/>
    </source>
</evidence>
<dbReference type="PANTHER" id="PTHR31528">
    <property type="entry name" value="4-AMINO-5-HYDROXYMETHYL-2-METHYLPYRIMIDINE PHOSPHATE SYNTHASE THI11-RELATED"/>
    <property type="match status" value="1"/>
</dbReference>
<evidence type="ECO:0000256" key="4">
    <source>
        <dbReference type="ARBA" id="ARBA00011738"/>
    </source>
</evidence>
<gene>
    <name evidence="13" type="ORF">ACFOWM_05940</name>
</gene>
<keyword evidence="9" id="KW-0408">Iron</keyword>
<dbReference type="SUPFAM" id="SSF53850">
    <property type="entry name" value="Periplasmic binding protein-like II"/>
    <property type="match status" value="1"/>
</dbReference>
<keyword evidence="7" id="KW-0663">Pyridoxal phosphate</keyword>
<evidence type="ECO:0000256" key="5">
    <source>
        <dbReference type="ARBA" id="ARBA00022679"/>
    </source>
</evidence>
<sequence>MQQLKVALDWTINTNHTGFIIAAALGFYKDVAIDVSFQLPSDDNYAITPAKKVELQLADVALCPFESVISYRTKKQPFNAIAIATIFKEDVSSVVVLKDSGITSPKQLVGKKYASYKAKYEDLIVQQMVNNDGGEGAVEIIYPDKLGIWDTLLAHKAAATWIFDNWEGVAAATEGIATTHFKLSDYGIPYGYSPVLLVNEHVAFANEHTYKNFLQATKKGYLYAANHIDEAVAILKKHVPPPYNAEDFLRASQQYSNKYYGNEQNWGIMEPDKVTAYLQWMQTQQIEQQMPPMNQLFTNTFL</sequence>
<comment type="catalytic activity">
    <reaction evidence="11">
        <text>N(6)-(pyridoxal phosphate)-L-lysyl-[4-amino-5-hydroxymethyl-2-methylpyrimidine phosphate synthase] + L-histidyl-[4-amino-5-hydroxymethyl-2-methylpyrimidine phosphate synthase] + 2 Fe(3+) + 4 H2O = L-lysyl-[4-amino-5-hydroxymethyl-2-methylpyrimidine phosphate synthase] + (2S)-2-amino-5-hydroxy-4-oxopentanoyl-[4-amino-5-hydroxymethyl-2-methylpyrimidine phosphate synthase] + 4-amino-2-methyl-5-(phosphooxymethyl)pyrimidine + 3-oxopropanoate + 2 Fe(2+) + 2 H(+)</text>
        <dbReference type="Rhea" id="RHEA:65756"/>
        <dbReference type="Rhea" id="RHEA-COMP:16892"/>
        <dbReference type="Rhea" id="RHEA-COMP:16893"/>
        <dbReference type="Rhea" id="RHEA-COMP:16894"/>
        <dbReference type="Rhea" id="RHEA-COMP:16895"/>
        <dbReference type="ChEBI" id="CHEBI:15377"/>
        <dbReference type="ChEBI" id="CHEBI:15378"/>
        <dbReference type="ChEBI" id="CHEBI:29033"/>
        <dbReference type="ChEBI" id="CHEBI:29034"/>
        <dbReference type="ChEBI" id="CHEBI:29969"/>
        <dbReference type="ChEBI" id="CHEBI:29979"/>
        <dbReference type="ChEBI" id="CHEBI:33190"/>
        <dbReference type="ChEBI" id="CHEBI:58354"/>
        <dbReference type="ChEBI" id="CHEBI:143915"/>
        <dbReference type="ChEBI" id="CHEBI:157692"/>
    </reaction>
    <physiologicalReaction direction="left-to-right" evidence="11">
        <dbReference type="Rhea" id="RHEA:65757"/>
    </physiologicalReaction>
</comment>